<dbReference type="GO" id="GO:0016020">
    <property type="term" value="C:membrane"/>
    <property type="evidence" value="ECO:0007669"/>
    <property type="project" value="UniProtKB-SubCell"/>
</dbReference>
<feature type="transmembrane region" description="Helical" evidence="8">
    <location>
        <begin position="270"/>
        <end position="293"/>
    </location>
</feature>
<keyword evidence="7 8" id="KW-0472">Membrane</keyword>
<dbReference type="GeneID" id="87611469"/>
<dbReference type="NCBIfam" id="TIGR00912">
    <property type="entry name" value="2A0309"/>
    <property type="match status" value="1"/>
</dbReference>
<proteinExistence type="inferred from homology"/>
<dbReference type="InterPro" id="IPR004761">
    <property type="entry name" value="Spore_GerAB"/>
</dbReference>
<dbReference type="RefSeq" id="WP_167470297.1">
    <property type="nucleotide sequence ID" value="NZ_BJMH01000008.1"/>
</dbReference>
<feature type="transmembrane region" description="Helical" evidence="8">
    <location>
        <begin position="183"/>
        <end position="203"/>
    </location>
</feature>
<keyword evidence="3" id="KW-0813">Transport</keyword>
<keyword evidence="5 8" id="KW-0812">Transmembrane</keyword>
<dbReference type="AlphaFoldDB" id="A0A4Y3PGP8"/>
<dbReference type="Proteomes" id="UP000316882">
    <property type="component" value="Unassembled WGS sequence"/>
</dbReference>
<evidence type="ECO:0000256" key="4">
    <source>
        <dbReference type="ARBA" id="ARBA00022544"/>
    </source>
</evidence>
<comment type="similarity">
    <text evidence="2">Belongs to the amino acid-polyamine-organocation (APC) superfamily. Spore germination protein (SGP) (TC 2.A.3.9) family.</text>
</comment>
<feature type="transmembrane region" description="Helical" evidence="8">
    <location>
        <begin position="333"/>
        <end position="353"/>
    </location>
</feature>
<evidence type="ECO:0000256" key="6">
    <source>
        <dbReference type="ARBA" id="ARBA00022989"/>
    </source>
</evidence>
<evidence type="ECO:0000256" key="5">
    <source>
        <dbReference type="ARBA" id="ARBA00022692"/>
    </source>
</evidence>
<feature type="transmembrane region" description="Helical" evidence="8">
    <location>
        <begin position="40"/>
        <end position="60"/>
    </location>
</feature>
<dbReference type="PANTHER" id="PTHR34975">
    <property type="entry name" value="SPORE GERMINATION PROTEIN A2"/>
    <property type="match status" value="1"/>
</dbReference>
<accession>A0A4Y3PGP8</accession>
<feature type="transmembrane region" description="Helical" evidence="8">
    <location>
        <begin position="117"/>
        <end position="134"/>
    </location>
</feature>
<keyword evidence="6 8" id="KW-1133">Transmembrane helix</keyword>
<sequence length="363" mass="40004">MIKDKLTAPQITVQLFAAIVGVGILSLPETVGNKAGVDSWIVIMVSGLVAMVAVSMMAYVGSRFPGKGIIEYGPFLFGRFLGLVTLLAFLVYFLMFVGTVVRISADVTKLFLLDQTPIEVVIIGMLSVSTYLIMHGVNAIARFNEVIQPIAVLILLLVLTQTVRDTDIGRLLPIMGDGIAPLLHAFPTTFFSYLGFEILLFIQPFMEKPALGQKSALIGVAATLFLYTLVTALCLAVLGGHEVTLVEYPTLAIIKNIEVPGAFIERLDSIMMMVWIPFAITTIVMFHFCASLIASRLLKLQEHRVIALLLVPIVFLIAVLPRNTLEVDEWSKWSSYLGFGLIIVIPPCLCLMYKWKARRRARA</sequence>
<feature type="transmembrane region" description="Helical" evidence="8">
    <location>
        <begin position="305"/>
        <end position="321"/>
    </location>
</feature>
<feature type="transmembrane region" description="Helical" evidence="8">
    <location>
        <begin position="215"/>
        <end position="238"/>
    </location>
</feature>
<reference evidence="9 10" key="1">
    <citation type="submission" date="2019-06" db="EMBL/GenBank/DDBJ databases">
        <title>Whole genome shotgun sequence of Brevibacillus parabrevis NBRC 12334.</title>
        <authorList>
            <person name="Hosoyama A."/>
            <person name="Uohara A."/>
            <person name="Ohji S."/>
            <person name="Ichikawa N."/>
        </authorList>
    </citation>
    <scope>NUCLEOTIDE SEQUENCE [LARGE SCALE GENOMIC DNA]</scope>
    <source>
        <strain evidence="9 10">NBRC 12334</strain>
    </source>
</reference>
<feature type="transmembrane region" description="Helical" evidence="8">
    <location>
        <begin position="12"/>
        <end position="28"/>
    </location>
</feature>
<evidence type="ECO:0000313" key="9">
    <source>
        <dbReference type="EMBL" id="GEB32633.1"/>
    </source>
</evidence>
<comment type="caution">
    <text evidence="9">The sequence shown here is derived from an EMBL/GenBank/DDBJ whole genome shotgun (WGS) entry which is preliminary data.</text>
</comment>
<comment type="subcellular location">
    <subcellularLocation>
        <location evidence="1">Membrane</location>
        <topology evidence="1">Multi-pass membrane protein</topology>
    </subcellularLocation>
</comment>
<evidence type="ECO:0000256" key="8">
    <source>
        <dbReference type="SAM" id="Phobius"/>
    </source>
</evidence>
<keyword evidence="4" id="KW-0309">Germination</keyword>
<evidence type="ECO:0000313" key="10">
    <source>
        <dbReference type="Proteomes" id="UP000316882"/>
    </source>
</evidence>
<feature type="transmembrane region" description="Helical" evidence="8">
    <location>
        <begin position="146"/>
        <end position="163"/>
    </location>
</feature>
<feature type="transmembrane region" description="Helical" evidence="8">
    <location>
        <begin position="80"/>
        <end position="105"/>
    </location>
</feature>
<dbReference type="EMBL" id="BJMH01000008">
    <property type="protein sequence ID" value="GEB32633.1"/>
    <property type="molecule type" value="Genomic_DNA"/>
</dbReference>
<gene>
    <name evidence="9" type="ORF">BPA01_22130</name>
</gene>
<protein>
    <submittedName>
        <fullName evidence="9">Germination protein</fullName>
    </submittedName>
</protein>
<keyword evidence="10" id="KW-1185">Reference proteome</keyword>
<dbReference type="Gene3D" id="1.20.1740.10">
    <property type="entry name" value="Amino acid/polyamine transporter I"/>
    <property type="match status" value="1"/>
</dbReference>
<dbReference type="Pfam" id="PF03845">
    <property type="entry name" value="Spore_permease"/>
    <property type="match status" value="1"/>
</dbReference>
<organism evidence="9 10">
    <name type="scientific">Brevibacillus parabrevis</name>
    <dbReference type="NCBI Taxonomy" id="54914"/>
    <lineage>
        <taxon>Bacteria</taxon>
        <taxon>Bacillati</taxon>
        <taxon>Bacillota</taxon>
        <taxon>Bacilli</taxon>
        <taxon>Bacillales</taxon>
        <taxon>Paenibacillaceae</taxon>
        <taxon>Brevibacillus</taxon>
    </lineage>
</organism>
<dbReference type="PANTHER" id="PTHR34975:SF2">
    <property type="entry name" value="SPORE GERMINATION PROTEIN A2"/>
    <property type="match status" value="1"/>
</dbReference>
<evidence type="ECO:0000256" key="7">
    <source>
        <dbReference type="ARBA" id="ARBA00023136"/>
    </source>
</evidence>
<evidence type="ECO:0000256" key="3">
    <source>
        <dbReference type="ARBA" id="ARBA00022448"/>
    </source>
</evidence>
<name>A0A4Y3PGP8_BREPA</name>
<evidence type="ECO:0000256" key="2">
    <source>
        <dbReference type="ARBA" id="ARBA00007998"/>
    </source>
</evidence>
<dbReference type="GO" id="GO:0009847">
    <property type="term" value="P:spore germination"/>
    <property type="evidence" value="ECO:0007669"/>
    <property type="project" value="InterPro"/>
</dbReference>
<evidence type="ECO:0000256" key="1">
    <source>
        <dbReference type="ARBA" id="ARBA00004141"/>
    </source>
</evidence>